<feature type="compositionally biased region" description="Polar residues" evidence="1">
    <location>
        <begin position="654"/>
        <end position="673"/>
    </location>
</feature>
<dbReference type="AlphaFoldDB" id="A0A8J5LN14"/>
<dbReference type="InterPro" id="IPR000313">
    <property type="entry name" value="PWWP_dom"/>
</dbReference>
<dbReference type="CDD" id="cd05162">
    <property type="entry name" value="PWWP"/>
    <property type="match status" value="1"/>
</dbReference>
<dbReference type="PANTHER" id="PTHR42851">
    <property type="entry name" value="ALDOLASE-RELATED"/>
    <property type="match status" value="1"/>
</dbReference>
<feature type="compositionally biased region" description="Polar residues" evidence="1">
    <location>
        <begin position="624"/>
        <end position="642"/>
    </location>
</feature>
<dbReference type="Gene3D" id="2.30.30.140">
    <property type="match status" value="1"/>
</dbReference>
<feature type="region of interest" description="Disordered" evidence="1">
    <location>
        <begin position="373"/>
        <end position="392"/>
    </location>
</feature>
<feature type="region of interest" description="Disordered" evidence="1">
    <location>
        <begin position="555"/>
        <end position="702"/>
    </location>
</feature>
<gene>
    <name evidence="3" type="ORF">ZIOFF_016134</name>
</gene>
<evidence type="ECO:0000313" key="3">
    <source>
        <dbReference type="EMBL" id="KAG6526157.1"/>
    </source>
</evidence>
<evidence type="ECO:0000259" key="2">
    <source>
        <dbReference type="PROSITE" id="PS50812"/>
    </source>
</evidence>
<feature type="compositionally biased region" description="Polar residues" evidence="1">
    <location>
        <begin position="598"/>
        <end position="607"/>
    </location>
</feature>
<comment type="caution">
    <text evidence="3">The sequence shown here is derived from an EMBL/GenBank/DDBJ whole genome shotgun (WGS) entry which is preliminary data.</text>
</comment>
<dbReference type="EMBL" id="JACMSC010000004">
    <property type="protein sequence ID" value="KAG6526157.1"/>
    <property type="molecule type" value="Genomic_DNA"/>
</dbReference>
<name>A0A8J5LN14_ZINOF</name>
<feature type="compositionally biased region" description="Basic and acidic residues" evidence="1">
    <location>
        <begin position="373"/>
        <end position="388"/>
    </location>
</feature>
<feature type="compositionally biased region" description="Polar residues" evidence="1">
    <location>
        <begin position="555"/>
        <end position="565"/>
    </location>
</feature>
<dbReference type="SUPFAM" id="SSF63748">
    <property type="entry name" value="Tudor/PWWP/MBT"/>
    <property type="match status" value="1"/>
</dbReference>
<dbReference type="Pfam" id="PF00855">
    <property type="entry name" value="PWWP"/>
    <property type="match status" value="1"/>
</dbReference>
<dbReference type="PANTHER" id="PTHR42851:SF12">
    <property type="entry name" value="PWWP DOMAIN PROTEIN"/>
    <property type="match status" value="1"/>
</dbReference>
<feature type="region of interest" description="Disordered" evidence="1">
    <location>
        <begin position="1"/>
        <end position="73"/>
    </location>
</feature>
<accession>A0A8J5LN14</accession>
<dbReference type="SMART" id="SM00293">
    <property type="entry name" value="PWWP"/>
    <property type="match status" value="1"/>
</dbReference>
<feature type="region of interest" description="Disordered" evidence="1">
    <location>
        <begin position="760"/>
        <end position="803"/>
    </location>
</feature>
<feature type="region of interest" description="Disordered" evidence="1">
    <location>
        <begin position="300"/>
        <end position="321"/>
    </location>
</feature>
<feature type="compositionally biased region" description="Basic and acidic residues" evidence="1">
    <location>
        <begin position="42"/>
        <end position="52"/>
    </location>
</feature>
<feature type="domain" description="PWWP" evidence="2">
    <location>
        <begin position="98"/>
        <end position="161"/>
    </location>
</feature>
<dbReference type="PROSITE" id="PS50812">
    <property type="entry name" value="PWWP"/>
    <property type="match status" value="1"/>
</dbReference>
<feature type="compositionally biased region" description="Polar residues" evidence="1">
    <location>
        <begin position="782"/>
        <end position="792"/>
    </location>
</feature>
<dbReference type="Proteomes" id="UP000734854">
    <property type="component" value="Unassembled WGS sequence"/>
</dbReference>
<evidence type="ECO:0000313" key="4">
    <source>
        <dbReference type="Proteomes" id="UP000734854"/>
    </source>
</evidence>
<reference evidence="3 4" key="1">
    <citation type="submission" date="2020-08" db="EMBL/GenBank/DDBJ databases">
        <title>Plant Genome Project.</title>
        <authorList>
            <person name="Zhang R.-G."/>
        </authorList>
    </citation>
    <scope>NUCLEOTIDE SEQUENCE [LARGE SCALE GENOMIC DNA]</scope>
    <source>
        <tissue evidence="3">Rhizome</tissue>
    </source>
</reference>
<organism evidence="3 4">
    <name type="scientific">Zingiber officinale</name>
    <name type="common">Ginger</name>
    <name type="synonym">Amomum zingiber</name>
    <dbReference type="NCBI Taxonomy" id="94328"/>
    <lineage>
        <taxon>Eukaryota</taxon>
        <taxon>Viridiplantae</taxon>
        <taxon>Streptophyta</taxon>
        <taxon>Embryophyta</taxon>
        <taxon>Tracheophyta</taxon>
        <taxon>Spermatophyta</taxon>
        <taxon>Magnoliopsida</taxon>
        <taxon>Liliopsida</taxon>
        <taxon>Zingiberales</taxon>
        <taxon>Zingiberaceae</taxon>
        <taxon>Zingiber</taxon>
    </lineage>
</organism>
<sequence length="1090" mass="118836">METLSADDPIAGESPPIPPAQLPDSSRLSQSQSDPPPSDCRTSLEGDGHGDSSEVLYPTPVDIPGSEPKPEVDVHSVDQVTVLGFAAAGSPGASPFSIGDFVWVKTRSHPWWPALVFDPSDAPEVATKAYRSGGSAILVFFFGSDTFSWCEPAHLKPFSHDFHRMLKQSKSGSFVGSVVVALDEIGRRLQSELTCLCIPQENLAKYAASPLTGLPVKNLRPSEFLEHLCKVACDVTAADVLQVLALKSWVIAFGKGWTDCSPGYHHRRTTMELVDKIDLDVPPGDLGDGNGEGDDECWISGTGIQKSTKKSEENSHKSQKRRSIAALIAGMDLDTVEVSDDDEIKVKKKAKKIKKPMKLENDKIDVDECRVEANEETSNTKEETFSNRRERKKSKYLSPPYTCLASHTKSLDSPVAEVKSQRKAVDTSTTRHSATLSFCNYGQEEDTGKPELSMEGILIKDIFSEFLSTVINPLHFKKKPSAELMIKSFFMKYRSLMYSSGSGFLSYQKHQSETCDDDIGSPKQAIVNDCSAIGKLAGKQKKGKNAAKLEIETGSSPKQLTFNDNSEVEKSKGKQKKRKDMPISVAETVSSAKHETINDISEAQKSTSKQKKRKDADNSEIELDSSSKQATVNDSTEAQNSTGKKKERKEAQAGLSSNEVTFNDSSEVRTSAVKSKKRKNASPEVGIGFSPESISHSEHGKAGLNKRMQMDETNIVVSTNVDTQAINVIEDVHENINSKDGATEESVVVLFPNNVDSLQPTDVGKRMNKGKTVHKGKKTEESALNVSEGCQESKSGRKKKKSKLANPVSIVNWSKDIAHGLETNNAVLQRKDGEYFCSYPGALLLTFSPGVSLPSQNELVSAFCKFGVVIESETELLKETNSARIVFAKSTDAEKAFNSSDKNGVFAPPYTSYRLHYLPPIVCSHPIPPPPNACSPQPMPPLPNACSPHPMPPLLNACSSHPIPPLPYIRDSLERMISTLICSSEKETGPSDMMKPDARENLVGDMEGLLKKVKTLIDGAASALFQFSLDCAQPNPFAQSAGNWTCVFGTDVKLFTCGRLTFLVLRSWSASAGSFWQVVPIESTFGDGDD</sequence>
<dbReference type="InterPro" id="IPR053063">
    <property type="entry name" value="PWWP_domain_containing_PDP"/>
</dbReference>
<protein>
    <recommendedName>
        <fullName evidence="2">PWWP domain-containing protein</fullName>
    </recommendedName>
</protein>
<feature type="compositionally biased region" description="Low complexity" evidence="1">
    <location>
        <begin position="22"/>
        <end position="33"/>
    </location>
</feature>
<feature type="compositionally biased region" description="Basic residues" evidence="1">
    <location>
        <begin position="766"/>
        <end position="777"/>
    </location>
</feature>
<proteinExistence type="predicted"/>
<evidence type="ECO:0000256" key="1">
    <source>
        <dbReference type="SAM" id="MobiDB-lite"/>
    </source>
</evidence>
<keyword evidence="4" id="KW-1185">Reference proteome</keyword>